<evidence type="ECO:0000313" key="1">
    <source>
        <dbReference type="EMBL" id="GAT99297.1"/>
    </source>
</evidence>
<accession>A0A5K1UEL5</accession>
<comment type="caution">
    <text evidence="1">The sequence shown here is derived from an EMBL/GenBank/DDBJ whole genome shotgun (WGS) entry which is preliminary data.</text>
</comment>
<dbReference type="OMA" id="VHEEYIF"/>
<sequence>MIRADHAKSIEKKNIHEEYIFGQWGLLIKYVILKGGKVEILCPRRKRKIDKRNQLDISFVEVEDQCYKAADIFQEVHSYVNQLCEKGKLKKRDKARTERKIVHDIIMNKLTQWCHDKSEKEGIKMKYRYGKPSYKKKEKERNLVIYEIGFNGRTYERNDIRCYFGNWMQKVLQLLLKKPKEKSITISQSTLPHEFYENFISPDYEENEDTNINELESVNNSPSGYEKNISTFGLQNVYPPQQIYNPTHLQCNRNWCHCIILSNPIQLYGQYYYPPQNNLSIIGLQGISYN</sequence>
<dbReference type="VEuPathDB" id="AmoebaDB:EHI5A_161480"/>
<dbReference type="AlphaFoldDB" id="A0A5K1UEL5"/>
<reference evidence="1 2" key="1">
    <citation type="submission" date="2016-05" db="EMBL/GenBank/DDBJ databases">
        <title>First whole genome sequencing of Entamoeba histolytica HM1:IMSS-clone-6.</title>
        <authorList>
            <person name="Mukherjee Avik.K."/>
            <person name="Izumyama S."/>
            <person name="Nakada-Tsukui K."/>
            <person name="Nozaki T."/>
        </authorList>
    </citation>
    <scope>NUCLEOTIDE SEQUENCE [LARGE SCALE GENOMIC DNA]</scope>
    <source>
        <strain evidence="1 2">HM1:IMSS clone 6</strain>
    </source>
</reference>
<dbReference type="VEuPathDB" id="AmoebaDB:EHI_187400"/>
<gene>
    <name evidence="1" type="ORF">CL6EHI_187400</name>
</gene>
<organism evidence="1 2">
    <name type="scientific">Entamoeba histolytica</name>
    <dbReference type="NCBI Taxonomy" id="5759"/>
    <lineage>
        <taxon>Eukaryota</taxon>
        <taxon>Amoebozoa</taxon>
        <taxon>Evosea</taxon>
        <taxon>Archamoebae</taxon>
        <taxon>Mastigamoebida</taxon>
        <taxon>Entamoebidae</taxon>
        <taxon>Entamoeba</taxon>
    </lineage>
</organism>
<dbReference type="VEuPathDB" id="AmoebaDB:KM1_191380"/>
<name>A0A5K1UEL5_ENTHI</name>
<dbReference type="VEuPathDB" id="AmoebaDB:EHI8A_144660"/>
<proteinExistence type="predicted"/>
<evidence type="ECO:0000313" key="2">
    <source>
        <dbReference type="Proteomes" id="UP000078387"/>
    </source>
</evidence>
<dbReference type="Proteomes" id="UP000078387">
    <property type="component" value="Unassembled WGS sequence"/>
</dbReference>
<protein>
    <submittedName>
        <fullName evidence="1">Uncharacterized protein</fullName>
    </submittedName>
</protein>
<dbReference type="VEuPathDB" id="AmoebaDB:EHI7A_122850"/>
<dbReference type="EMBL" id="BDEQ01000001">
    <property type="protein sequence ID" value="GAT99297.1"/>
    <property type="molecule type" value="Genomic_DNA"/>
</dbReference>